<sequence length="457" mass="51126">MKCYKCGCELSDKDFCTSCGEDVRVFKKIIKFSNMHYNDGLAKAEVRDLSGAVVSLRQSLKLNKNNIQARNLLGLVYYEMGEVVKALSQWVISKNLSSNKNIAGDYIKAIQSNPNRLETINQTIKKYNQALLYCKQQSEDLAIIQLKKVLSLNPNLVAGHQLIALLYINNKEYEKAAKELKKALKIDTTNTTTLRYMREIDLIIEKNAANSPQKSKAREDRITYTSGNETIIQPTVFKESTGISTVINVLIGLAIGAALTAFLILPARIQSIQNEAQKSVVEYSNQISAKTAMITDLQNQLDAKEKELVKKTEELEQYVGDSGVVESYEKLLAGMKAYNDNDMVATYHALKQINASELKNDSLSIYETLNTNISSADAVKKIFDIGNNAYKANDFDTAIENLLIAVELDENNMNALYILGRAYQKNGDQESANKYFDIVIEKFPNTQTAANARSNRQ</sequence>
<evidence type="ECO:0000313" key="7">
    <source>
        <dbReference type="Proteomes" id="UP000461768"/>
    </source>
</evidence>
<keyword evidence="5" id="KW-0812">Transmembrane</keyword>
<dbReference type="Pfam" id="PF13414">
    <property type="entry name" value="TPR_11"/>
    <property type="match status" value="1"/>
</dbReference>
<feature type="transmembrane region" description="Helical" evidence="5">
    <location>
        <begin position="246"/>
        <end position="265"/>
    </location>
</feature>
<evidence type="ECO:0000256" key="1">
    <source>
        <dbReference type="ARBA" id="ARBA00022737"/>
    </source>
</evidence>
<keyword evidence="4" id="KW-0175">Coiled coil</keyword>
<dbReference type="SMART" id="SM00028">
    <property type="entry name" value="TPR"/>
    <property type="match status" value="6"/>
</dbReference>
<keyword evidence="5" id="KW-0472">Membrane</keyword>
<organism evidence="6 7">
    <name type="scientific">Candidatus Galacturonatibacter soehngenii</name>
    <dbReference type="NCBI Taxonomy" id="2307010"/>
    <lineage>
        <taxon>Bacteria</taxon>
        <taxon>Bacillati</taxon>
        <taxon>Bacillota</taxon>
        <taxon>Clostridia</taxon>
        <taxon>Lachnospirales</taxon>
        <taxon>Lachnospiraceae</taxon>
        <taxon>Candidatus Galacturonatibacter</taxon>
    </lineage>
</organism>
<dbReference type="PANTHER" id="PTHR44858:SF1">
    <property type="entry name" value="UDP-N-ACETYLGLUCOSAMINE--PEPTIDE N-ACETYLGLUCOSAMINYLTRANSFERASE SPINDLY-RELATED"/>
    <property type="match status" value="1"/>
</dbReference>
<dbReference type="EMBL" id="WAGX01000003">
    <property type="protein sequence ID" value="KAB1440528.1"/>
    <property type="molecule type" value="Genomic_DNA"/>
</dbReference>
<keyword evidence="5" id="KW-1133">Transmembrane helix</keyword>
<evidence type="ECO:0000256" key="4">
    <source>
        <dbReference type="SAM" id="Coils"/>
    </source>
</evidence>
<name>A0A7V7UHV7_9FIRM</name>
<dbReference type="InterPro" id="IPR050498">
    <property type="entry name" value="Ycf3"/>
</dbReference>
<feature type="repeat" description="TPR" evidence="3">
    <location>
        <begin position="413"/>
        <end position="446"/>
    </location>
</feature>
<comment type="caution">
    <text evidence="6">The sequence shown here is derived from an EMBL/GenBank/DDBJ whole genome shotgun (WGS) entry which is preliminary data.</text>
</comment>
<evidence type="ECO:0000313" key="6">
    <source>
        <dbReference type="EMBL" id="KAB1440528.1"/>
    </source>
</evidence>
<reference evidence="6 7" key="2">
    <citation type="submission" date="2020-02" db="EMBL/GenBank/DDBJ databases">
        <title>Candidatus Galacturonibacter soehngenii shows hetero-acetogenic catabolism of galacturonic acid but lacks a canonical carbon monoxide dehydrogenase/acetyl-CoA synthase complex.</title>
        <authorList>
            <person name="Diender M."/>
            <person name="Stouten G.R."/>
            <person name="Petersen J.F."/>
            <person name="Nielsen P.H."/>
            <person name="Dueholm M.S."/>
            <person name="Pronk J.T."/>
            <person name="Van Loosdrecht M.C.M."/>
        </authorList>
    </citation>
    <scope>NUCLEOTIDE SEQUENCE [LARGE SCALE GENOMIC DNA]</scope>
    <source>
        <strain evidence="6">GalUA</strain>
    </source>
</reference>
<dbReference type="AlphaFoldDB" id="A0A7V7UHV7"/>
<keyword evidence="1" id="KW-0677">Repeat</keyword>
<dbReference type="Pfam" id="PF13181">
    <property type="entry name" value="TPR_8"/>
    <property type="match status" value="1"/>
</dbReference>
<feature type="coiled-coil region" evidence="4">
    <location>
        <begin position="287"/>
        <end position="321"/>
    </location>
</feature>
<reference evidence="6 7" key="1">
    <citation type="submission" date="2019-09" db="EMBL/GenBank/DDBJ databases">
        <authorList>
            <person name="Valk L.C."/>
        </authorList>
    </citation>
    <scope>NUCLEOTIDE SEQUENCE [LARGE SCALE GENOMIC DNA]</scope>
    <source>
        <strain evidence="6">GalUA</strain>
    </source>
</reference>
<keyword evidence="7" id="KW-1185">Reference proteome</keyword>
<feature type="coiled-coil region" evidence="4">
    <location>
        <begin position="163"/>
        <end position="190"/>
    </location>
</feature>
<evidence type="ECO:0000256" key="3">
    <source>
        <dbReference type="PROSITE-ProRule" id="PRU00339"/>
    </source>
</evidence>
<dbReference type="OrthoDB" id="9791784at2"/>
<dbReference type="Proteomes" id="UP000461768">
    <property type="component" value="Unassembled WGS sequence"/>
</dbReference>
<accession>A0A7V7UHV7</accession>
<evidence type="ECO:0000256" key="2">
    <source>
        <dbReference type="ARBA" id="ARBA00022803"/>
    </source>
</evidence>
<gene>
    <name evidence="6" type="ORF">F7O84_01480</name>
</gene>
<dbReference type="RefSeq" id="WP_151141059.1">
    <property type="nucleotide sequence ID" value="NZ_WAGX01000003.1"/>
</dbReference>
<proteinExistence type="predicted"/>
<dbReference type="PANTHER" id="PTHR44858">
    <property type="entry name" value="TETRATRICOPEPTIDE REPEAT PROTEIN 6"/>
    <property type="match status" value="1"/>
</dbReference>
<evidence type="ECO:0000256" key="5">
    <source>
        <dbReference type="SAM" id="Phobius"/>
    </source>
</evidence>
<dbReference type="SUPFAM" id="SSF48452">
    <property type="entry name" value="TPR-like"/>
    <property type="match status" value="2"/>
</dbReference>
<feature type="repeat" description="TPR" evidence="3">
    <location>
        <begin position="157"/>
        <end position="190"/>
    </location>
</feature>
<dbReference type="InterPro" id="IPR011990">
    <property type="entry name" value="TPR-like_helical_dom_sf"/>
</dbReference>
<dbReference type="InterPro" id="IPR019734">
    <property type="entry name" value="TPR_rpt"/>
</dbReference>
<feature type="repeat" description="TPR" evidence="3">
    <location>
        <begin position="379"/>
        <end position="412"/>
    </location>
</feature>
<protein>
    <submittedName>
        <fullName evidence="6">Tetratricopeptide repeat protein</fullName>
    </submittedName>
</protein>
<dbReference type="PROSITE" id="PS50005">
    <property type="entry name" value="TPR"/>
    <property type="match status" value="3"/>
</dbReference>
<keyword evidence="2 3" id="KW-0802">TPR repeat</keyword>
<dbReference type="Gene3D" id="1.25.40.10">
    <property type="entry name" value="Tetratricopeptide repeat domain"/>
    <property type="match status" value="3"/>
</dbReference>